<evidence type="ECO:0000313" key="2">
    <source>
        <dbReference type="Proteomes" id="UP000604391"/>
    </source>
</evidence>
<dbReference type="Proteomes" id="UP000604391">
    <property type="component" value="Unassembled WGS sequence"/>
</dbReference>
<sequence length="88" mass="9912">MRKSNTLPETFLFVSKVESKTGKDVVTCLRLTMEQAVAKRKALEGGEEDIFNTGDSFKSIRILPPGTAKVGDLVEYTREDWVPVDYEE</sequence>
<comment type="caution">
    <text evidence="1">The sequence shown here is derived from an EMBL/GenBank/DDBJ whole genome shotgun (WGS) entry which is preliminary data.</text>
</comment>
<evidence type="ECO:0000313" key="1">
    <source>
        <dbReference type="EMBL" id="HIJ99739.1"/>
    </source>
</evidence>
<protein>
    <submittedName>
        <fullName evidence="1">Uncharacterized protein</fullName>
    </submittedName>
</protein>
<accession>A0A832UU23</accession>
<name>A0A832UU23_9ARCH</name>
<dbReference type="EMBL" id="DVAD01000014">
    <property type="protein sequence ID" value="HIJ99739.1"/>
    <property type="molecule type" value="Genomic_DNA"/>
</dbReference>
<keyword evidence="2" id="KW-1185">Reference proteome</keyword>
<dbReference type="AlphaFoldDB" id="A0A832UU23"/>
<reference evidence="1 2" key="1">
    <citation type="journal article" name="Nat. Commun.">
        <title>Undinarchaeota illuminate DPANN phylogeny and the impact of gene transfer on archaeal evolution.</title>
        <authorList>
            <person name="Dombrowski N."/>
            <person name="Williams T.A."/>
            <person name="Sun J."/>
            <person name="Woodcroft B.J."/>
            <person name="Lee J.H."/>
            <person name="Minh B.Q."/>
            <person name="Rinke C."/>
            <person name="Spang A."/>
        </authorList>
    </citation>
    <scope>NUCLEOTIDE SEQUENCE [LARGE SCALE GENOMIC DNA]</scope>
    <source>
        <strain evidence="1">MAG_bin17</strain>
    </source>
</reference>
<proteinExistence type="predicted"/>
<gene>
    <name evidence="1" type="ORF">H1011_02860</name>
</gene>
<organism evidence="1 2">
    <name type="scientific">Candidatus Undinarchaeum marinum</name>
    <dbReference type="NCBI Taxonomy" id="2756141"/>
    <lineage>
        <taxon>Archaea</taxon>
        <taxon>Candidatus Undinarchaeota</taxon>
        <taxon>Candidatus Undinarchaeia</taxon>
        <taxon>Candidatus Undinarchaeales</taxon>
        <taxon>Candidatus Undinarchaeaceae</taxon>
        <taxon>Candidatus Undinarchaeum</taxon>
    </lineage>
</organism>